<feature type="transmembrane region" description="Helical" evidence="1">
    <location>
        <begin position="148"/>
        <end position="166"/>
    </location>
</feature>
<protein>
    <submittedName>
        <fullName evidence="2">DUF2335 domain-containing protein</fullName>
    </submittedName>
</protein>
<organism evidence="2 3">
    <name type="scientific">Massilia rubra</name>
    <dbReference type="NCBI Taxonomy" id="2607910"/>
    <lineage>
        <taxon>Bacteria</taxon>
        <taxon>Pseudomonadati</taxon>
        <taxon>Pseudomonadota</taxon>
        <taxon>Betaproteobacteria</taxon>
        <taxon>Burkholderiales</taxon>
        <taxon>Oxalobacteraceae</taxon>
        <taxon>Telluria group</taxon>
        <taxon>Massilia</taxon>
    </lineage>
</organism>
<sequence length="184" mass="20630">MSNSKKTSRYVLSTPREAGRVFCNCADTLPRSPERCRMFISSHPHAATSDDSAPERRVNVAACRRRRHASTSFLPPPDIMRQYGGVIADAPERILKILEADSAHLRERQLNIINAKMKDIQRVHWMTYSFIAGGYGMTLIFAMMNKDVLAGIVLTTTIIGTVTSFMKQRHDRATDVSEKATSSE</sequence>
<accession>A0ABX0LNP8</accession>
<dbReference type="EMBL" id="VUYU01000012">
    <property type="protein sequence ID" value="NHZ35664.1"/>
    <property type="molecule type" value="Genomic_DNA"/>
</dbReference>
<reference evidence="2 3" key="1">
    <citation type="submission" date="2019-09" db="EMBL/GenBank/DDBJ databases">
        <title>Taxonomy of Antarctic Massilia spp.: description of Massilia rubra sp. nov., Massilia aquatica sp. nov., Massilia mucilaginosa sp. nov., Massilia frigida sp. nov. isolated from streams, lakes and regoliths.</title>
        <authorList>
            <person name="Holochova P."/>
            <person name="Sedlacek I."/>
            <person name="Kralova S."/>
            <person name="Maslanova I."/>
            <person name="Busse H.-J."/>
            <person name="Stankova E."/>
            <person name="Vrbovska V."/>
            <person name="Kovarovic V."/>
            <person name="Bartak M."/>
            <person name="Svec P."/>
            <person name="Pantucek R."/>
        </authorList>
    </citation>
    <scope>NUCLEOTIDE SEQUENCE [LARGE SCALE GENOMIC DNA]</scope>
    <source>
        <strain evidence="2 3">CCM 8692</strain>
    </source>
</reference>
<feature type="transmembrane region" description="Helical" evidence="1">
    <location>
        <begin position="125"/>
        <end position="142"/>
    </location>
</feature>
<evidence type="ECO:0000313" key="3">
    <source>
        <dbReference type="Proteomes" id="UP000785613"/>
    </source>
</evidence>
<proteinExistence type="predicted"/>
<evidence type="ECO:0000256" key="1">
    <source>
        <dbReference type="SAM" id="Phobius"/>
    </source>
</evidence>
<keyword evidence="1" id="KW-0472">Membrane</keyword>
<comment type="caution">
    <text evidence="2">The sequence shown here is derived from an EMBL/GenBank/DDBJ whole genome shotgun (WGS) entry which is preliminary data.</text>
</comment>
<name>A0ABX0LNP8_9BURK</name>
<keyword evidence="3" id="KW-1185">Reference proteome</keyword>
<evidence type="ECO:0000313" key="2">
    <source>
        <dbReference type="EMBL" id="NHZ35664.1"/>
    </source>
</evidence>
<keyword evidence="1" id="KW-1133">Transmembrane helix</keyword>
<dbReference type="Proteomes" id="UP000785613">
    <property type="component" value="Unassembled WGS sequence"/>
</dbReference>
<keyword evidence="1" id="KW-0812">Transmembrane</keyword>
<gene>
    <name evidence="2" type="ORF">F0185_19045</name>
</gene>